<dbReference type="EMBL" id="BPEU01000002">
    <property type="protein sequence ID" value="GIU35589.1"/>
    <property type="molecule type" value="Genomic_DNA"/>
</dbReference>
<feature type="domain" description="Mur ligase central" evidence="12">
    <location>
        <begin position="112"/>
        <end position="298"/>
    </location>
</feature>
<evidence type="ECO:0000256" key="7">
    <source>
        <dbReference type="ARBA" id="ARBA00023306"/>
    </source>
</evidence>
<evidence type="ECO:0000256" key="9">
    <source>
        <dbReference type="HAMAP-Rule" id="MF_02020"/>
    </source>
</evidence>
<dbReference type="InterPro" id="IPR036565">
    <property type="entry name" value="Mur-like_cat_sf"/>
</dbReference>
<feature type="domain" description="Mur ligase C-terminal" evidence="11">
    <location>
        <begin position="320"/>
        <end position="442"/>
    </location>
</feature>
<comment type="similarity">
    <text evidence="9">Belongs to the MurCDEF family. Mpl subfamily.</text>
</comment>
<dbReference type="Pfam" id="PF08245">
    <property type="entry name" value="Mur_ligase_M"/>
    <property type="match status" value="1"/>
</dbReference>
<keyword evidence="2 9" id="KW-0132">Cell division</keyword>
<dbReference type="PANTHER" id="PTHR43445:SF5">
    <property type="entry name" value="UDP-N-ACETYLMURAMATE--L-ALANYL-GAMMA-D-GLUTAMYL-MESO-2,6-DIAMINOHEPTANDIOATE LIGASE"/>
    <property type="match status" value="1"/>
</dbReference>
<keyword evidence="7 9" id="KW-0131">Cell cycle</keyword>
<evidence type="ECO:0000256" key="2">
    <source>
        <dbReference type="ARBA" id="ARBA00022618"/>
    </source>
</evidence>
<evidence type="ECO:0000256" key="5">
    <source>
        <dbReference type="ARBA" id="ARBA00022960"/>
    </source>
</evidence>
<dbReference type="InterPro" id="IPR004101">
    <property type="entry name" value="Mur_ligase_C"/>
</dbReference>
<reference evidence="13 14" key="1">
    <citation type="submission" date="2021-05" db="EMBL/GenBank/DDBJ databases">
        <title>Molecular characterization for Shewanella algae harboring chromosomal blaOXA-55-like strains isolated from clinical and environment sample.</title>
        <authorList>
            <person name="Ohama Y."/>
            <person name="Aoki K."/>
            <person name="Harada S."/>
            <person name="Moriya K."/>
            <person name="Ishii Y."/>
            <person name="Tateda K."/>
        </authorList>
    </citation>
    <scope>NUCLEOTIDE SEQUENCE [LARGE SCALE GENOMIC DNA]</scope>
    <source>
        <strain evidence="13 14">MBTL60-118</strain>
    </source>
</reference>
<dbReference type="RefSeq" id="WP_220756111.1">
    <property type="nucleotide sequence ID" value="NZ_BPEU01000002.1"/>
</dbReference>
<dbReference type="SUPFAM" id="SSF53244">
    <property type="entry name" value="MurD-like peptide ligases, peptide-binding domain"/>
    <property type="match status" value="1"/>
</dbReference>
<comment type="function">
    <text evidence="9">Reutilizes the intact tripeptide L-alanyl-gamma-D-glutamyl-meso-diaminopimelate by linking it to UDP-N-acetylmuramate.</text>
</comment>
<evidence type="ECO:0000259" key="12">
    <source>
        <dbReference type="Pfam" id="PF08245"/>
    </source>
</evidence>
<keyword evidence="5 9" id="KW-0133">Cell shape</keyword>
<evidence type="ECO:0000313" key="14">
    <source>
        <dbReference type="Proteomes" id="UP000773469"/>
    </source>
</evidence>
<dbReference type="Pfam" id="PF02875">
    <property type="entry name" value="Mur_ligase_C"/>
    <property type="match status" value="1"/>
</dbReference>
<dbReference type="Gene3D" id="3.40.50.720">
    <property type="entry name" value="NAD(P)-binding Rossmann-like Domain"/>
    <property type="match status" value="1"/>
</dbReference>
<evidence type="ECO:0000256" key="8">
    <source>
        <dbReference type="ARBA" id="ARBA00023316"/>
    </source>
</evidence>
<comment type="cofactor">
    <cofactor evidence="9">
        <name>Mg(2+)</name>
        <dbReference type="ChEBI" id="CHEBI:18420"/>
    </cofactor>
</comment>
<evidence type="ECO:0000259" key="11">
    <source>
        <dbReference type="Pfam" id="PF02875"/>
    </source>
</evidence>
<dbReference type="Proteomes" id="UP000773469">
    <property type="component" value="Unassembled WGS sequence"/>
</dbReference>
<keyword evidence="8 9" id="KW-0961">Cell wall biogenesis/degradation</keyword>
<comment type="caution">
    <text evidence="13">The sequence shown here is derived from an EMBL/GenBank/DDBJ whole genome shotgun (WGS) entry which is preliminary data.</text>
</comment>
<dbReference type="Gene3D" id="3.40.1190.10">
    <property type="entry name" value="Mur-like, catalytic domain"/>
    <property type="match status" value="1"/>
</dbReference>
<dbReference type="InterPro" id="IPR036615">
    <property type="entry name" value="Mur_ligase_C_dom_sf"/>
</dbReference>
<keyword evidence="1 9" id="KW-0436">Ligase</keyword>
<dbReference type="EC" id="6.3.2.45" evidence="9"/>
<comment type="catalytic activity">
    <reaction evidence="9">
        <text>UDP-N-acetyl-alpha-D-muramate + L-alanyl-gamma-D-glutamyl-meso-2,6-diaminopimelate + ATP = UDP-N-acetyl-alpha-D-muramoyl-L-alanyl-gamma-D-glutamyl-meso-2,6-diaminopimelate + ADP + phosphate + H(+)</text>
        <dbReference type="Rhea" id="RHEA:29563"/>
        <dbReference type="ChEBI" id="CHEBI:15378"/>
        <dbReference type="ChEBI" id="CHEBI:30616"/>
        <dbReference type="ChEBI" id="CHEBI:43474"/>
        <dbReference type="ChEBI" id="CHEBI:61401"/>
        <dbReference type="ChEBI" id="CHEBI:70757"/>
        <dbReference type="ChEBI" id="CHEBI:83905"/>
        <dbReference type="ChEBI" id="CHEBI:456216"/>
        <dbReference type="EC" id="6.3.2.45"/>
    </reaction>
</comment>
<dbReference type="InterPro" id="IPR000713">
    <property type="entry name" value="Mur_ligase_N"/>
</dbReference>
<feature type="binding site" evidence="9">
    <location>
        <begin position="114"/>
        <end position="120"/>
    </location>
    <ligand>
        <name>ATP</name>
        <dbReference type="ChEBI" id="CHEBI:30616"/>
    </ligand>
</feature>
<keyword evidence="6 9" id="KW-0573">Peptidoglycan synthesis</keyword>
<evidence type="ECO:0000256" key="6">
    <source>
        <dbReference type="ARBA" id="ARBA00022984"/>
    </source>
</evidence>
<dbReference type="Pfam" id="PF01225">
    <property type="entry name" value="Mur_ligase"/>
    <property type="match status" value="1"/>
</dbReference>
<evidence type="ECO:0000256" key="4">
    <source>
        <dbReference type="ARBA" id="ARBA00022840"/>
    </source>
</evidence>
<evidence type="ECO:0000313" key="13">
    <source>
        <dbReference type="EMBL" id="GIU35589.1"/>
    </source>
</evidence>
<feature type="domain" description="Mur ligase N-terminal catalytic" evidence="10">
    <location>
        <begin position="2"/>
        <end position="103"/>
    </location>
</feature>
<comment type="pathway">
    <text evidence="9">Cell wall biogenesis; peptidoglycan recycling.</text>
</comment>
<keyword evidence="4 9" id="KW-0067">ATP-binding</keyword>
<dbReference type="SUPFAM" id="SSF51984">
    <property type="entry name" value="MurCD N-terminal domain"/>
    <property type="match status" value="1"/>
</dbReference>
<dbReference type="SUPFAM" id="SSF53623">
    <property type="entry name" value="MurD-like peptide ligases, catalytic domain"/>
    <property type="match status" value="1"/>
</dbReference>
<dbReference type="InterPro" id="IPR013221">
    <property type="entry name" value="Mur_ligase_cen"/>
</dbReference>
<gene>
    <name evidence="9 13" type="primary">mpl</name>
    <name evidence="13" type="ORF">TUM3794_03510</name>
</gene>
<name>A0ABQ4NUN1_SHECO</name>
<keyword evidence="14" id="KW-1185">Reference proteome</keyword>
<keyword evidence="9" id="KW-0460">Magnesium</keyword>
<keyword evidence="3 9" id="KW-0547">Nucleotide-binding</keyword>
<protein>
    <recommendedName>
        <fullName evidence="9">UDP-N-acetylmuramate--L-alanyl-gamma-D-glutamyl-meso-2,6-diaminoheptandioate ligase</fullName>
        <ecNumber evidence="9">6.3.2.45</ecNumber>
    </recommendedName>
    <alternativeName>
        <fullName evidence="9">Murein peptide ligase</fullName>
    </alternativeName>
    <alternativeName>
        <fullName evidence="9">UDP-N-acetylmuramate:L-alanyl-gamma-D-glutamyl-meso-diaminopimelate ligase</fullName>
    </alternativeName>
</protein>
<dbReference type="InterPro" id="IPR005757">
    <property type="entry name" value="Mpl"/>
</dbReference>
<accession>A0ABQ4NUN1</accession>
<dbReference type="InterPro" id="IPR050061">
    <property type="entry name" value="MurCDEF_pg_biosynth"/>
</dbReference>
<dbReference type="NCBIfam" id="TIGR01081">
    <property type="entry name" value="mpl"/>
    <property type="match status" value="1"/>
</dbReference>
<dbReference type="PANTHER" id="PTHR43445">
    <property type="entry name" value="UDP-N-ACETYLMURAMATE--L-ALANINE LIGASE-RELATED"/>
    <property type="match status" value="1"/>
</dbReference>
<dbReference type="GO" id="GO:0016874">
    <property type="term" value="F:ligase activity"/>
    <property type="evidence" value="ECO:0007669"/>
    <property type="project" value="UniProtKB-KW"/>
</dbReference>
<evidence type="ECO:0000256" key="3">
    <source>
        <dbReference type="ARBA" id="ARBA00022741"/>
    </source>
</evidence>
<organism evidence="13 14">
    <name type="scientific">Shewanella colwelliana</name>
    <name type="common">Alteromonas colwelliana</name>
    <dbReference type="NCBI Taxonomy" id="23"/>
    <lineage>
        <taxon>Bacteria</taxon>
        <taxon>Pseudomonadati</taxon>
        <taxon>Pseudomonadota</taxon>
        <taxon>Gammaproteobacteria</taxon>
        <taxon>Alteromonadales</taxon>
        <taxon>Shewanellaceae</taxon>
        <taxon>Shewanella</taxon>
    </lineage>
</organism>
<dbReference type="Gene3D" id="3.90.190.20">
    <property type="entry name" value="Mur ligase, C-terminal domain"/>
    <property type="match status" value="1"/>
</dbReference>
<proteinExistence type="inferred from homology"/>
<evidence type="ECO:0000256" key="1">
    <source>
        <dbReference type="ARBA" id="ARBA00022598"/>
    </source>
</evidence>
<sequence length="461" mass="50179">MHVHILGICGTFMGGLALLARANGHKVTGSDANVYPPMSTQLEEQGIELIQGFDPSQLGQNEDDAPDLVVIGNAMSRGNPCVEAVLNRGLKYTSGAQFLAEHILPERWVLAVSGTHGKTSTSSMLAWILQDCGYEPGFLIGGVPQNFGVSARLGGSPFFVVEADEYDSAFFDKRSKFVHYQPRTLVINNLEFDHADIFDDLKAIQRQFNHVIRTVPGQGKIVWPVGSQAVRYVISMGCWSEQETYSTHQAEAGWYTQVLSNDGHRFELFFDGESQGILDWQLIGQHNVENATMAIAAARHVGVKPQAAIEALVKFAPPKRRMELIGSVNGVEVYDDFAHHPTAIASTLQGCRAKVGEGRILVVLEPRSNTMKRGVHKETLAASMTLADAAFLYQADNIDWDVEAAMAKVSLPISVLYQIDDVVDAVAAEVKPGDTVIVMSNGGFGGIHGKLLQRLEGVSTF</sequence>
<evidence type="ECO:0000259" key="10">
    <source>
        <dbReference type="Pfam" id="PF01225"/>
    </source>
</evidence>
<dbReference type="HAMAP" id="MF_02020">
    <property type="entry name" value="Mpl"/>
    <property type="match status" value="1"/>
</dbReference>